<sequence>MSRKIQSCSDWFSHVVNEELLSQLKSLRLVRVAVKEIMCVAFVVSHGVNFASQW</sequence>
<dbReference type="Proteomes" id="UP000813444">
    <property type="component" value="Unassembled WGS sequence"/>
</dbReference>
<gene>
    <name evidence="1" type="ORF">B0I35DRAFT_445524</name>
</gene>
<reference evidence="1" key="1">
    <citation type="journal article" date="2021" name="Nat. Commun.">
        <title>Genetic determinants of endophytism in the Arabidopsis root mycobiome.</title>
        <authorList>
            <person name="Mesny F."/>
            <person name="Miyauchi S."/>
            <person name="Thiergart T."/>
            <person name="Pickel B."/>
            <person name="Atanasova L."/>
            <person name="Karlsson M."/>
            <person name="Huettel B."/>
            <person name="Barry K.W."/>
            <person name="Haridas S."/>
            <person name="Chen C."/>
            <person name="Bauer D."/>
            <person name="Andreopoulos W."/>
            <person name="Pangilinan J."/>
            <person name="LaButti K."/>
            <person name="Riley R."/>
            <person name="Lipzen A."/>
            <person name="Clum A."/>
            <person name="Drula E."/>
            <person name="Henrissat B."/>
            <person name="Kohler A."/>
            <person name="Grigoriev I.V."/>
            <person name="Martin F.M."/>
            <person name="Hacquard S."/>
        </authorList>
    </citation>
    <scope>NUCLEOTIDE SEQUENCE</scope>
    <source>
        <strain evidence="1">MPI-CAGE-CH-0235</strain>
    </source>
</reference>
<dbReference type="AlphaFoldDB" id="A0A8K0SIR7"/>
<protein>
    <submittedName>
        <fullName evidence="1">Uncharacterized protein</fullName>
    </submittedName>
</protein>
<name>A0A8K0SIR7_9HYPO</name>
<keyword evidence="2" id="KW-1185">Reference proteome</keyword>
<evidence type="ECO:0000313" key="1">
    <source>
        <dbReference type="EMBL" id="KAH7304321.1"/>
    </source>
</evidence>
<organism evidence="1 2">
    <name type="scientific">Stachybotrys elegans</name>
    <dbReference type="NCBI Taxonomy" id="80388"/>
    <lineage>
        <taxon>Eukaryota</taxon>
        <taxon>Fungi</taxon>
        <taxon>Dikarya</taxon>
        <taxon>Ascomycota</taxon>
        <taxon>Pezizomycotina</taxon>
        <taxon>Sordariomycetes</taxon>
        <taxon>Hypocreomycetidae</taxon>
        <taxon>Hypocreales</taxon>
        <taxon>Stachybotryaceae</taxon>
        <taxon>Stachybotrys</taxon>
    </lineage>
</organism>
<proteinExistence type="predicted"/>
<comment type="caution">
    <text evidence="1">The sequence shown here is derived from an EMBL/GenBank/DDBJ whole genome shotgun (WGS) entry which is preliminary data.</text>
</comment>
<accession>A0A8K0SIR7</accession>
<evidence type="ECO:0000313" key="2">
    <source>
        <dbReference type="Proteomes" id="UP000813444"/>
    </source>
</evidence>
<dbReference type="EMBL" id="JAGPNK010000024">
    <property type="protein sequence ID" value="KAH7304321.1"/>
    <property type="molecule type" value="Genomic_DNA"/>
</dbReference>